<dbReference type="GO" id="GO:0000932">
    <property type="term" value="C:P-body"/>
    <property type="evidence" value="ECO:0007669"/>
    <property type="project" value="TreeGrafter"/>
</dbReference>
<protein>
    <recommendedName>
        <fullName evidence="8">WH1 domain-containing protein</fullName>
    </recommendedName>
</protein>
<keyword evidence="3" id="KW-0963">Cytoplasm</keyword>
<dbReference type="SUPFAM" id="SSF50729">
    <property type="entry name" value="PH domain-like"/>
    <property type="match status" value="1"/>
</dbReference>
<evidence type="ECO:0000256" key="2">
    <source>
        <dbReference type="ARBA" id="ARBA00008778"/>
    </source>
</evidence>
<dbReference type="InterPro" id="IPR010334">
    <property type="entry name" value="Dcp1"/>
</dbReference>
<dbReference type="OrthoDB" id="440673at2759"/>
<dbReference type="GO" id="GO:0008047">
    <property type="term" value="F:enzyme activator activity"/>
    <property type="evidence" value="ECO:0007669"/>
    <property type="project" value="InterPro"/>
</dbReference>
<dbReference type="Gene3D" id="2.30.29.30">
    <property type="entry name" value="Pleckstrin-homology domain (PH domain)/Phosphotyrosine-binding domain (PTB)"/>
    <property type="match status" value="1"/>
</dbReference>
<feature type="compositionally biased region" description="Low complexity" evidence="5">
    <location>
        <begin position="157"/>
        <end position="169"/>
    </location>
</feature>
<name>A0A150GY67_GONPE</name>
<dbReference type="InterPro" id="IPR011993">
    <property type="entry name" value="PH-like_dom_sf"/>
</dbReference>
<evidence type="ECO:0000256" key="5">
    <source>
        <dbReference type="SAM" id="MobiDB-lite"/>
    </source>
</evidence>
<evidence type="ECO:0008006" key="8">
    <source>
        <dbReference type="Google" id="ProtNLM"/>
    </source>
</evidence>
<sequence length="369" mass="38587">MSVAAQQWVRKDVEGSLFVIKRRTAPRYQMLVLNKQSTQNYVEDIHSGMDFEVNPPYLMYTHGNSEIVGVWFYEQNDLYTVEQVLTKIKEVAASEASPSLLNDFLKQQADLVGQAPGPEPSVNGRALASSAVEPSADEDSFWDKPKAKPRPQPQVPAPAAGAQAPSAAPGSIDGGSNLANLLRNAQLKQQQQLQQQQPTALEPAAATGGPQQPMLLPPSFFAQRAAAPVAPQATAPPAQAPGLSPPPPQRPAEQVQPPPQPRAPALPPGEKGAALVKLFANANKGAAAARPLGEPAPVAPAAPAPAPAVHAAAPPSTPPPAAQPVPAPHAAAGGVISDEERVRRLLTRIATNEGLVKLLAAEMRAVGLL</sequence>
<keyword evidence="7" id="KW-1185">Reference proteome</keyword>
<dbReference type="PANTHER" id="PTHR16290:SF0">
    <property type="entry name" value="DECAPPING PROTEIN 1, ISOFORM A"/>
    <property type="match status" value="1"/>
</dbReference>
<evidence type="ECO:0000256" key="1">
    <source>
        <dbReference type="ARBA" id="ARBA00004496"/>
    </source>
</evidence>
<comment type="subcellular location">
    <subcellularLocation>
        <location evidence="1">Cytoplasm</location>
    </subcellularLocation>
</comment>
<dbReference type="GO" id="GO:0000290">
    <property type="term" value="P:deadenylation-dependent decapping of nuclear-transcribed mRNA"/>
    <property type="evidence" value="ECO:0007669"/>
    <property type="project" value="InterPro"/>
</dbReference>
<feature type="compositionally biased region" description="Pro residues" evidence="5">
    <location>
        <begin position="315"/>
        <end position="327"/>
    </location>
</feature>
<feature type="compositionally biased region" description="Pro residues" evidence="5">
    <location>
        <begin position="243"/>
        <end position="267"/>
    </location>
</feature>
<organism evidence="6 7">
    <name type="scientific">Gonium pectorale</name>
    <name type="common">Green alga</name>
    <dbReference type="NCBI Taxonomy" id="33097"/>
    <lineage>
        <taxon>Eukaryota</taxon>
        <taxon>Viridiplantae</taxon>
        <taxon>Chlorophyta</taxon>
        <taxon>core chlorophytes</taxon>
        <taxon>Chlorophyceae</taxon>
        <taxon>CS clade</taxon>
        <taxon>Chlamydomonadales</taxon>
        <taxon>Volvocaceae</taxon>
        <taxon>Gonium</taxon>
    </lineage>
</organism>
<evidence type="ECO:0000256" key="4">
    <source>
        <dbReference type="ARBA" id="ARBA00022664"/>
    </source>
</evidence>
<feature type="region of interest" description="Disordered" evidence="5">
    <location>
        <begin position="112"/>
        <end position="269"/>
    </location>
</feature>
<keyword evidence="4" id="KW-0507">mRNA processing</keyword>
<feature type="region of interest" description="Disordered" evidence="5">
    <location>
        <begin position="295"/>
        <end position="334"/>
    </location>
</feature>
<dbReference type="STRING" id="33097.A0A150GY67"/>
<feature type="compositionally biased region" description="Low complexity" evidence="5">
    <location>
        <begin position="222"/>
        <end position="242"/>
    </location>
</feature>
<feature type="compositionally biased region" description="Low complexity" evidence="5">
    <location>
        <begin position="177"/>
        <end position="206"/>
    </location>
</feature>
<dbReference type="Proteomes" id="UP000075714">
    <property type="component" value="Unassembled WGS sequence"/>
</dbReference>
<proteinExistence type="inferred from homology"/>
<dbReference type="GO" id="GO:0031087">
    <property type="term" value="P:deadenylation-independent decapping of nuclear-transcribed mRNA"/>
    <property type="evidence" value="ECO:0007669"/>
    <property type="project" value="TreeGrafter"/>
</dbReference>
<reference evidence="7" key="1">
    <citation type="journal article" date="2016" name="Nat. Commun.">
        <title>The Gonium pectorale genome demonstrates co-option of cell cycle regulation during the evolution of multicellularity.</title>
        <authorList>
            <person name="Hanschen E.R."/>
            <person name="Marriage T.N."/>
            <person name="Ferris P.J."/>
            <person name="Hamaji T."/>
            <person name="Toyoda A."/>
            <person name="Fujiyama A."/>
            <person name="Neme R."/>
            <person name="Noguchi H."/>
            <person name="Minakuchi Y."/>
            <person name="Suzuki M."/>
            <person name="Kawai-Toyooka H."/>
            <person name="Smith D.R."/>
            <person name="Sparks H."/>
            <person name="Anderson J."/>
            <person name="Bakaric R."/>
            <person name="Luria V."/>
            <person name="Karger A."/>
            <person name="Kirschner M.W."/>
            <person name="Durand P.M."/>
            <person name="Michod R.E."/>
            <person name="Nozaki H."/>
            <person name="Olson B.J."/>
        </authorList>
    </citation>
    <scope>NUCLEOTIDE SEQUENCE [LARGE SCALE GENOMIC DNA]</scope>
    <source>
        <strain evidence="7">NIES-2863</strain>
    </source>
</reference>
<dbReference type="GO" id="GO:0006397">
    <property type="term" value="P:mRNA processing"/>
    <property type="evidence" value="ECO:0007669"/>
    <property type="project" value="UniProtKB-KW"/>
</dbReference>
<comment type="caution">
    <text evidence="6">The sequence shown here is derived from an EMBL/GenBank/DDBJ whole genome shotgun (WGS) entry which is preliminary data.</text>
</comment>
<evidence type="ECO:0000256" key="3">
    <source>
        <dbReference type="ARBA" id="ARBA00022490"/>
    </source>
</evidence>
<dbReference type="CDD" id="cd13182">
    <property type="entry name" value="EVH1-like_Dcp1"/>
    <property type="match status" value="1"/>
</dbReference>
<dbReference type="EMBL" id="LSYV01000005">
    <property type="protein sequence ID" value="KXZ54755.1"/>
    <property type="molecule type" value="Genomic_DNA"/>
</dbReference>
<evidence type="ECO:0000313" key="7">
    <source>
        <dbReference type="Proteomes" id="UP000075714"/>
    </source>
</evidence>
<dbReference type="GO" id="GO:0003729">
    <property type="term" value="F:mRNA binding"/>
    <property type="evidence" value="ECO:0007669"/>
    <property type="project" value="TreeGrafter"/>
</dbReference>
<evidence type="ECO:0000313" key="6">
    <source>
        <dbReference type="EMBL" id="KXZ54755.1"/>
    </source>
</evidence>
<gene>
    <name evidence="6" type="ORF">GPECTOR_4g825</name>
</gene>
<accession>A0A150GY67</accession>
<dbReference type="Pfam" id="PF06058">
    <property type="entry name" value="DCP1"/>
    <property type="match status" value="1"/>
</dbReference>
<comment type="similarity">
    <text evidence="2">Belongs to the DCP1 family.</text>
</comment>
<dbReference type="PANTHER" id="PTHR16290">
    <property type="entry name" value="TRANSCRIPTION FACTOR SMIF DECAPPING ENZYME DCP1"/>
    <property type="match status" value="1"/>
</dbReference>
<feature type="compositionally biased region" description="Pro residues" evidence="5">
    <location>
        <begin position="297"/>
        <end position="306"/>
    </location>
</feature>
<dbReference type="AlphaFoldDB" id="A0A150GY67"/>